<feature type="transmembrane region" description="Helical" evidence="1">
    <location>
        <begin position="17"/>
        <end position="35"/>
    </location>
</feature>
<protein>
    <recommendedName>
        <fullName evidence="4">Histidine kinase</fullName>
    </recommendedName>
</protein>
<feature type="transmembrane region" description="Helical" evidence="1">
    <location>
        <begin position="91"/>
        <end position="108"/>
    </location>
</feature>
<keyword evidence="1" id="KW-0812">Transmembrane</keyword>
<keyword evidence="3" id="KW-1185">Reference proteome</keyword>
<dbReference type="Proteomes" id="UP001501742">
    <property type="component" value="Unassembled WGS sequence"/>
</dbReference>
<proteinExistence type="predicted"/>
<reference evidence="2 3" key="1">
    <citation type="journal article" date="2019" name="Int. J. Syst. Evol. Microbiol.">
        <title>The Global Catalogue of Microorganisms (GCM) 10K type strain sequencing project: providing services to taxonomists for standard genome sequencing and annotation.</title>
        <authorList>
            <consortium name="The Broad Institute Genomics Platform"/>
            <consortium name="The Broad Institute Genome Sequencing Center for Infectious Disease"/>
            <person name="Wu L."/>
            <person name="Ma J."/>
        </authorList>
    </citation>
    <scope>NUCLEOTIDE SEQUENCE [LARGE SCALE GENOMIC DNA]</scope>
    <source>
        <strain evidence="2 3">JCM 12140</strain>
    </source>
</reference>
<organism evidence="2 3">
    <name type="scientific">Curtobacterium herbarum</name>
    <dbReference type="NCBI Taxonomy" id="150122"/>
    <lineage>
        <taxon>Bacteria</taxon>
        <taxon>Bacillati</taxon>
        <taxon>Actinomycetota</taxon>
        <taxon>Actinomycetes</taxon>
        <taxon>Micrococcales</taxon>
        <taxon>Microbacteriaceae</taxon>
        <taxon>Curtobacterium</taxon>
    </lineage>
</organism>
<dbReference type="EMBL" id="BAAAJX010000005">
    <property type="protein sequence ID" value="GAA1493141.1"/>
    <property type="molecule type" value="Genomic_DNA"/>
</dbReference>
<evidence type="ECO:0000313" key="3">
    <source>
        <dbReference type="Proteomes" id="UP001501742"/>
    </source>
</evidence>
<accession>A0ABN1ZC04</accession>
<keyword evidence="1" id="KW-1133">Transmembrane helix</keyword>
<evidence type="ECO:0000313" key="2">
    <source>
        <dbReference type="EMBL" id="GAA1493141.1"/>
    </source>
</evidence>
<keyword evidence="1" id="KW-0472">Membrane</keyword>
<evidence type="ECO:0000256" key="1">
    <source>
        <dbReference type="SAM" id="Phobius"/>
    </source>
</evidence>
<feature type="transmembrane region" description="Helical" evidence="1">
    <location>
        <begin position="114"/>
        <end position="133"/>
    </location>
</feature>
<name>A0ABN1ZC04_9MICO</name>
<evidence type="ECO:0008006" key="4">
    <source>
        <dbReference type="Google" id="ProtNLM"/>
    </source>
</evidence>
<dbReference type="RefSeq" id="WP_204606498.1">
    <property type="nucleotide sequence ID" value="NZ_BAAAJX010000005.1"/>
</dbReference>
<feature type="transmembrane region" description="Helical" evidence="1">
    <location>
        <begin position="140"/>
        <end position="158"/>
    </location>
</feature>
<comment type="caution">
    <text evidence="2">The sequence shown here is derived from an EMBL/GenBank/DDBJ whole genome shotgun (WGS) entry which is preliminary data.</text>
</comment>
<sequence>MKEHQAHQQRDALHRKYAYSGWIVASAIGMLWFAIRESDKAARRRQDSAQTPLTTTPIVPSRRWCSRAWSWLKTEHRPNPAKRHELVLRRCVYPLVLLALGVFIWWYGAHLGGAWFTTSLQIAVLALSFAVLIVSVTTGWSFIVGALAFFVPSGILLWEVSLSPIINHTIGSPPEAPDWADPVNALATVALVAAGAFAPGQKTVWQN</sequence>
<gene>
    <name evidence="2" type="ORF">GCM10009627_14870</name>
</gene>